<dbReference type="Pfam" id="PF01636">
    <property type="entry name" value="APH"/>
    <property type="match status" value="1"/>
</dbReference>
<dbReference type="InterPro" id="IPR050249">
    <property type="entry name" value="Pseudomonas-type_ThrB"/>
</dbReference>
<dbReference type="Gene3D" id="3.90.1200.10">
    <property type="match status" value="1"/>
</dbReference>
<dbReference type="PANTHER" id="PTHR21064">
    <property type="entry name" value="AMINOGLYCOSIDE PHOSPHOTRANSFERASE DOMAIN-CONTAINING PROTEIN-RELATED"/>
    <property type="match status" value="1"/>
</dbReference>
<keyword evidence="4" id="KW-1185">Reference proteome</keyword>
<evidence type="ECO:0000313" key="4">
    <source>
        <dbReference type="Proteomes" id="UP000609346"/>
    </source>
</evidence>
<dbReference type="Proteomes" id="UP000609346">
    <property type="component" value="Unassembled WGS sequence"/>
</dbReference>
<protein>
    <submittedName>
        <fullName evidence="3">Phosphotransferase</fullName>
    </submittedName>
</protein>
<dbReference type="InterPro" id="IPR011009">
    <property type="entry name" value="Kinase-like_dom_sf"/>
</dbReference>
<comment type="caution">
    <text evidence="3">The sequence shown here is derived from an EMBL/GenBank/DDBJ whole genome shotgun (WGS) entry which is preliminary data.</text>
</comment>
<proteinExistence type="inferred from homology"/>
<evidence type="ECO:0000259" key="2">
    <source>
        <dbReference type="Pfam" id="PF01636"/>
    </source>
</evidence>
<sequence>MIHSTQLGTEEELQVLLAQARQAALSALQAYELAWTQIHFIQQSDTITFRIETETDNRFLLRVHTNGMSREEIQSELLLLNAIAVRDGITVPTGHASRQGSYVLDYTTEQGGTLYVTLMRWLDGELLSGGSTDDQIRNLGMMIARLHQATADFAPPADCVRPIWGKDSFIKDMGKLERFYDRFLSVKGWEMYQSASARIQALLTALIPNEDNYGLIHADLHLGNVVFQGDVPFPIDWGRCGYGYYLYDLAGTMVGLYPHQRRILLEGYEGVAGPQHHIEETLSCFFVMIMIENYCNHVSDPREIPGLLEQQPYAQAIIRDFLNGDPFLFNPIEPPVIIE</sequence>
<dbReference type="SUPFAM" id="SSF56112">
    <property type="entry name" value="Protein kinase-like (PK-like)"/>
    <property type="match status" value="1"/>
</dbReference>
<evidence type="ECO:0000256" key="1">
    <source>
        <dbReference type="ARBA" id="ARBA00038240"/>
    </source>
</evidence>
<feature type="domain" description="Aminoglycoside phosphotransferase" evidence="2">
    <location>
        <begin position="48"/>
        <end position="268"/>
    </location>
</feature>
<dbReference type="InterPro" id="IPR002575">
    <property type="entry name" value="Aminoglycoside_PTrfase"/>
</dbReference>
<reference evidence="3 4" key="1">
    <citation type="submission" date="2020-09" db="EMBL/GenBank/DDBJ databases">
        <title>Paenibacillus sp. strain PR3 16S rRNA gene Genome sequencing and assembly.</title>
        <authorList>
            <person name="Kim J."/>
        </authorList>
    </citation>
    <scope>NUCLEOTIDE SEQUENCE [LARGE SCALE GENOMIC DNA]</scope>
    <source>
        <strain evidence="3 4">PR3</strain>
    </source>
</reference>
<dbReference type="RefSeq" id="WP_191203695.1">
    <property type="nucleotide sequence ID" value="NZ_JACXZA010000002.1"/>
</dbReference>
<evidence type="ECO:0000313" key="3">
    <source>
        <dbReference type="EMBL" id="MBD3919454.1"/>
    </source>
</evidence>
<gene>
    <name evidence="3" type="ORF">H8B09_11880</name>
</gene>
<organism evidence="3 4">
    <name type="scientific">Paenibacillus terricola</name>
    <dbReference type="NCBI Taxonomy" id="2763503"/>
    <lineage>
        <taxon>Bacteria</taxon>
        <taxon>Bacillati</taxon>
        <taxon>Bacillota</taxon>
        <taxon>Bacilli</taxon>
        <taxon>Bacillales</taxon>
        <taxon>Paenibacillaceae</taxon>
        <taxon>Paenibacillus</taxon>
    </lineage>
</organism>
<dbReference type="EMBL" id="JACXZA010000002">
    <property type="protein sequence ID" value="MBD3919454.1"/>
    <property type="molecule type" value="Genomic_DNA"/>
</dbReference>
<comment type="similarity">
    <text evidence="1">Belongs to the pseudomonas-type ThrB family.</text>
</comment>
<name>A0ABR8MY54_9BACL</name>
<dbReference type="PANTHER" id="PTHR21064:SF6">
    <property type="entry name" value="AMINOGLYCOSIDE PHOSPHOTRANSFERASE DOMAIN-CONTAINING PROTEIN"/>
    <property type="match status" value="1"/>
</dbReference>
<accession>A0ABR8MY54</accession>